<dbReference type="GeneID" id="20641158"/>
<keyword evidence="2" id="KW-1185">Reference proteome</keyword>
<dbReference type="KEGG" id="psoj:PHYSODRAFT_294778"/>
<dbReference type="EMBL" id="JH159151">
    <property type="protein sequence ID" value="EGZ29780.1"/>
    <property type="molecule type" value="Genomic_DNA"/>
</dbReference>
<gene>
    <name evidence="1" type="ORF">PHYSODRAFT_294778</name>
</gene>
<accession>G4YL25</accession>
<evidence type="ECO:0000313" key="2">
    <source>
        <dbReference type="Proteomes" id="UP000002640"/>
    </source>
</evidence>
<dbReference type="RefSeq" id="XP_009517055.1">
    <property type="nucleotide sequence ID" value="XM_009518760.1"/>
</dbReference>
<organism evidence="1 2">
    <name type="scientific">Phytophthora sojae (strain P6497)</name>
    <name type="common">Soybean stem and root rot agent</name>
    <name type="synonym">Phytophthora megasperma f. sp. glycines</name>
    <dbReference type="NCBI Taxonomy" id="1094619"/>
    <lineage>
        <taxon>Eukaryota</taxon>
        <taxon>Sar</taxon>
        <taxon>Stramenopiles</taxon>
        <taxon>Oomycota</taxon>
        <taxon>Peronosporomycetes</taxon>
        <taxon>Peronosporales</taxon>
        <taxon>Peronosporaceae</taxon>
        <taxon>Phytophthora</taxon>
    </lineage>
</organism>
<proteinExistence type="predicted"/>
<name>G4YL25_PHYSP</name>
<dbReference type="Proteomes" id="UP000002640">
    <property type="component" value="Unassembled WGS sequence"/>
</dbReference>
<sequence length="132" mass="14358">MTHVIDFAIAVREKAMTWQVRRGTPLRFEQVTNGAIVTKHVISIPIDTNRQPLLANASDQSDMVEVALPGYSKCQNSREALVLDDGLAAWPSGAGDEGTEPISSLSIPVPKYWRNCSARLGGPYAAFDMQDG</sequence>
<reference evidence="1 2" key="1">
    <citation type="journal article" date="2006" name="Science">
        <title>Phytophthora genome sequences uncover evolutionary origins and mechanisms of pathogenesis.</title>
        <authorList>
            <person name="Tyler B.M."/>
            <person name="Tripathy S."/>
            <person name="Zhang X."/>
            <person name="Dehal P."/>
            <person name="Jiang R.H."/>
            <person name="Aerts A."/>
            <person name="Arredondo F.D."/>
            <person name="Baxter L."/>
            <person name="Bensasson D."/>
            <person name="Beynon J.L."/>
            <person name="Chapman J."/>
            <person name="Damasceno C.M."/>
            <person name="Dorrance A.E."/>
            <person name="Dou D."/>
            <person name="Dickerman A.W."/>
            <person name="Dubchak I.L."/>
            <person name="Garbelotto M."/>
            <person name="Gijzen M."/>
            <person name="Gordon S.G."/>
            <person name="Govers F."/>
            <person name="Grunwald N.J."/>
            <person name="Huang W."/>
            <person name="Ivors K.L."/>
            <person name="Jones R.W."/>
            <person name="Kamoun S."/>
            <person name="Krampis K."/>
            <person name="Lamour K.H."/>
            <person name="Lee M.K."/>
            <person name="McDonald W.H."/>
            <person name="Medina M."/>
            <person name="Meijer H.J."/>
            <person name="Nordberg E.K."/>
            <person name="Maclean D.J."/>
            <person name="Ospina-Giraldo M.D."/>
            <person name="Morris P.F."/>
            <person name="Phuntumart V."/>
            <person name="Putnam N.H."/>
            <person name="Rash S."/>
            <person name="Rose J.K."/>
            <person name="Sakihama Y."/>
            <person name="Salamov A.A."/>
            <person name="Savidor A."/>
            <person name="Scheuring C.F."/>
            <person name="Smith B.M."/>
            <person name="Sobral B.W."/>
            <person name="Terry A."/>
            <person name="Torto-Alalibo T.A."/>
            <person name="Win J."/>
            <person name="Xu Z."/>
            <person name="Zhang H."/>
            <person name="Grigoriev I.V."/>
            <person name="Rokhsar D.S."/>
            <person name="Boore J.L."/>
        </authorList>
    </citation>
    <scope>NUCLEOTIDE SEQUENCE [LARGE SCALE GENOMIC DNA]</scope>
    <source>
        <strain evidence="1 2">P6497</strain>
    </source>
</reference>
<evidence type="ECO:0000313" key="1">
    <source>
        <dbReference type="EMBL" id="EGZ29780.1"/>
    </source>
</evidence>
<protein>
    <submittedName>
        <fullName evidence="1">Uncharacterized protein</fullName>
    </submittedName>
</protein>
<dbReference type="InParanoid" id="G4YL25"/>
<dbReference type="AlphaFoldDB" id="G4YL25"/>